<evidence type="ECO:0000313" key="3">
    <source>
        <dbReference type="Proteomes" id="UP001596135"/>
    </source>
</evidence>
<name>A0ABW1LMQ6_9ACTN</name>
<sequence>MHRRWLNRALIALVAPALIVPAVSSSATAAATAQVPSIGAVAKIYPHLEGGTANESAAKVLGPGKKCKTGKPIKGASQRTASYSPDYTSGDPDAYLITGARPSVFATAMKFPSTKAAIAYLHGYASYSKDCPGGAGGGTGGGGTGGMKCKSSMKKIKFNLGNERWGYQTKSTCTMAGVTSTSVFNSLFARQGKFIVYTGAMSMDATAPSIPASISMTKLALKTVA</sequence>
<accession>A0ABW1LMQ6</accession>
<keyword evidence="1" id="KW-0732">Signal</keyword>
<feature type="chain" id="PRO_5046557443" description="PknH-like extracellular domain-containing protein" evidence="1">
    <location>
        <begin position="30"/>
        <end position="225"/>
    </location>
</feature>
<evidence type="ECO:0000256" key="1">
    <source>
        <dbReference type="SAM" id="SignalP"/>
    </source>
</evidence>
<comment type="caution">
    <text evidence="2">The sequence shown here is derived from an EMBL/GenBank/DDBJ whole genome shotgun (WGS) entry which is preliminary data.</text>
</comment>
<dbReference type="Proteomes" id="UP001596135">
    <property type="component" value="Unassembled WGS sequence"/>
</dbReference>
<organism evidence="2 3">
    <name type="scientific">Nocardioides hankookensis</name>
    <dbReference type="NCBI Taxonomy" id="443157"/>
    <lineage>
        <taxon>Bacteria</taxon>
        <taxon>Bacillati</taxon>
        <taxon>Actinomycetota</taxon>
        <taxon>Actinomycetes</taxon>
        <taxon>Propionibacteriales</taxon>
        <taxon>Nocardioidaceae</taxon>
        <taxon>Nocardioides</taxon>
    </lineage>
</organism>
<protein>
    <recommendedName>
        <fullName evidence="4">PknH-like extracellular domain-containing protein</fullName>
    </recommendedName>
</protein>
<gene>
    <name evidence="2" type="ORF">ACFPYL_16615</name>
</gene>
<proteinExistence type="predicted"/>
<reference evidence="3" key="1">
    <citation type="journal article" date="2019" name="Int. J. Syst. Evol. Microbiol.">
        <title>The Global Catalogue of Microorganisms (GCM) 10K type strain sequencing project: providing services to taxonomists for standard genome sequencing and annotation.</title>
        <authorList>
            <consortium name="The Broad Institute Genomics Platform"/>
            <consortium name="The Broad Institute Genome Sequencing Center for Infectious Disease"/>
            <person name="Wu L."/>
            <person name="Ma J."/>
        </authorList>
    </citation>
    <scope>NUCLEOTIDE SEQUENCE [LARGE SCALE GENOMIC DNA]</scope>
    <source>
        <strain evidence="3">CCUG 54522</strain>
    </source>
</reference>
<feature type="signal peptide" evidence="1">
    <location>
        <begin position="1"/>
        <end position="29"/>
    </location>
</feature>
<evidence type="ECO:0000313" key="2">
    <source>
        <dbReference type="EMBL" id="MFC6044715.1"/>
    </source>
</evidence>
<dbReference type="EMBL" id="JBHSRJ010000005">
    <property type="protein sequence ID" value="MFC6044715.1"/>
    <property type="molecule type" value="Genomic_DNA"/>
</dbReference>
<evidence type="ECO:0008006" key="4">
    <source>
        <dbReference type="Google" id="ProtNLM"/>
    </source>
</evidence>
<keyword evidence="3" id="KW-1185">Reference proteome</keyword>
<dbReference type="RefSeq" id="WP_379156564.1">
    <property type="nucleotide sequence ID" value="NZ_JBHSRJ010000005.1"/>
</dbReference>